<evidence type="ECO:0000313" key="3">
    <source>
        <dbReference type="EMBL" id="CAH1112806.1"/>
    </source>
</evidence>
<comment type="similarity">
    <text evidence="1">Belongs to the RRN3 family.</text>
</comment>
<sequence length="605" mass="69782">MSVKSSSRSRSQSSTPSSILKRPKTLTSRVSEIQNKPSKVTFVLPHTQKVKSIFSNYIQNGESREYEQLVIMIRDAKLTDNDLSSLLKEATECISVLDQNLRLFVEALLAVQWIDKGPEVVSEYQSFIVNLLSAHNYHAKMVIDRLVKLFLPNPNDPDWPDGIPTDQDCSKCINVHALFNLLLVVVPMCQDILVSSIYSQFPYYNRSTHIHEYYIHNLLWILDYRQNLRPDILSLIFSKLLIMDVNAPREEIEKYLNADENIFTMDEDSKSVRSSTTAFTQVNRHILAHTLDICLDKVFNYFISECHDAQSGELVWEKAKKLYLEMLPIFDRIILPTYDMHHVQFIMFLMTCFKTTIAEAFLNYLWKKVCNPNGAPVLRQAAVNYIASLVARSNYIPLAMVKGTLQQLAEWIHSYISSQDGFEYVNSDVRMHSVFHSVCQALFYIVAFRHKDLVESKKNIVFLQSLNMAKMVTCRLNPLRVCQPAVVQNFAAVTRKYQLAYCYTVIEHNSRNTLPTIYQDEKGAIIMSNNTLNTFFPFDPFVLERSGKKIEPFYKEYQEAEESNEVEMKETSDADDDFLYNEASTSSKNKSQQFSYGSSPGFKFK</sequence>
<dbReference type="EMBL" id="OV651818">
    <property type="protein sequence ID" value="CAH1112806.1"/>
    <property type="molecule type" value="Genomic_DNA"/>
</dbReference>
<dbReference type="InterPro" id="IPR007991">
    <property type="entry name" value="RNA_pol_I_trans_ini_fac_RRN3"/>
</dbReference>
<dbReference type="GO" id="GO:0001181">
    <property type="term" value="F:RNA polymerase I general transcription initiation factor activity"/>
    <property type="evidence" value="ECO:0007669"/>
    <property type="project" value="InterPro"/>
</dbReference>
<evidence type="ECO:0000256" key="2">
    <source>
        <dbReference type="SAM" id="MobiDB-lite"/>
    </source>
</evidence>
<accession>A0A9P0GK95</accession>
<name>A0A9P0GK95_9CUCU</name>
<feature type="compositionally biased region" description="Polar residues" evidence="2">
    <location>
        <begin position="582"/>
        <end position="598"/>
    </location>
</feature>
<organism evidence="3 4">
    <name type="scientific">Psylliodes chrysocephalus</name>
    <dbReference type="NCBI Taxonomy" id="3402493"/>
    <lineage>
        <taxon>Eukaryota</taxon>
        <taxon>Metazoa</taxon>
        <taxon>Ecdysozoa</taxon>
        <taxon>Arthropoda</taxon>
        <taxon>Hexapoda</taxon>
        <taxon>Insecta</taxon>
        <taxon>Pterygota</taxon>
        <taxon>Neoptera</taxon>
        <taxon>Endopterygota</taxon>
        <taxon>Coleoptera</taxon>
        <taxon>Polyphaga</taxon>
        <taxon>Cucujiformia</taxon>
        <taxon>Chrysomeloidea</taxon>
        <taxon>Chrysomelidae</taxon>
        <taxon>Galerucinae</taxon>
        <taxon>Alticini</taxon>
        <taxon>Psylliodes</taxon>
    </lineage>
</organism>
<evidence type="ECO:0000256" key="1">
    <source>
        <dbReference type="ARBA" id="ARBA00010098"/>
    </source>
</evidence>
<dbReference type="GO" id="GO:0006361">
    <property type="term" value="P:transcription initiation at RNA polymerase I promoter"/>
    <property type="evidence" value="ECO:0007669"/>
    <property type="project" value="InterPro"/>
</dbReference>
<evidence type="ECO:0008006" key="5">
    <source>
        <dbReference type="Google" id="ProtNLM"/>
    </source>
</evidence>
<dbReference type="AlphaFoldDB" id="A0A9P0GK95"/>
<dbReference type="GO" id="GO:0001042">
    <property type="term" value="F:RNA polymerase I core binding"/>
    <property type="evidence" value="ECO:0007669"/>
    <property type="project" value="TreeGrafter"/>
</dbReference>
<protein>
    <recommendedName>
        <fullName evidence="5">RNA polymerase I-specific transcription initiation factor RRN3</fullName>
    </recommendedName>
</protein>
<dbReference type="Proteomes" id="UP001153636">
    <property type="component" value="Chromosome 6"/>
</dbReference>
<keyword evidence="4" id="KW-1185">Reference proteome</keyword>
<dbReference type="PANTHER" id="PTHR12790:SF0">
    <property type="entry name" value="RNA POLYMERASE I-SPECIFIC TRANSCRIPTION INITIATION FACTOR RRN3-RELATED"/>
    <property type="match status" value="1"/>
</dbReference>
<dbReference type="GO" id="GO:0005634">
    <property type="term" value="C:nucleus"/>
    <property type="evidence" value="ECO:0007669"/>
    <property type="project" value="TreeGrafter"/>
</dbReference>
<feature type="compositionally biased region" description="Low complexity" evidence="2">
    <location>
        <begin position="1"/>
        <end position="18"/>
    </location>
</feature>
<feature type="region of interest" description="Disordered" evidence="2">
    <location>
        <begin position="1"/>
        <end position="26"/>
    </location>
</feature>
<proteinExistence type="inferred from homology"/>
<reference evidence="3" key="1">
    <citation type="submission" date="2022-01" db="EMBL/GenBank/DDBJ databases">
        <authorList>
            <person name="King R."/>
        </authorList>
    </citation>
    <scope>NUCLEOTIDE SEQUENCE</scope>
</reference>
<dbReference type="OrthoDB" id="26970at2759"/>
<dbReference type="PANTHER" id="PTHR12790">
    <property type="entry name" value="TRANSCRIPTION INITIATION FACTOR IA RRN3"/>
    <property type="match status" value="1"/>
</dbReference>
<feature type="region of interest" description="Disordered" evidence="2">
    <location>
        <begin position="559"/>
        <end position="605"/>
    </location>
</feature>
<gene>
    <name evidence="3" type="ORF">PSYICH_LOCUS12834</name>
</gene>
<evidence type="ECO:0000313" key="4">
    <source>
        <dbReference type="Proteomes" id="UP001153636"/>
    </source>
</evidence>
<dbReference type="Pfam" id="PF05327">
    <property type="entry name" value="RRN3"/>
    <property type="match status" value="1"/>
</dbReference>